<dbReference type="AlphaFoldDB" id="A0A7W3QPA7"/>
<reference evidence="1 2" key="1">
    <citation type="submission" date="2020-08" db="EMBL/GenBank/DDBJ databases">
        <title>Genomic Encyclopedia of Type Strains, Phase IV (KMG-IV): sequencing the most valuable type-strain genomes for metagenomic binning, comparative biology and taxonomic classification.</title>
        <authorList>
            <person name="Goeker M."/>
        </authorList>
    </citation>
    <scope>NUCLEOTIDE SEQUENCE [LARGE SCALE GENOMIC DNA]</scope>
    <source>
        <strain evidence="1 2">DSM 44197</strain>
    </source>
</reference>
<dbReference type="RefSeq" id="WP_182846100.1">
    <property type="nucleotide sequence ID" value="NZ_BAAALP010000001.1"/>
</dbReference>
<dbReference type="Proteomes" id="UP000572680">
    <property type="component" value="Unassembled WGS sequence"/>
</dbReference>
<sequence>MTSPADAVSATAVPSLASFGRVPAGGRPGCSPWPTRSCPHCNGSLDGGPTHFYCTPCGRGLPAADLPHETHRPLIRHQENQ</sequence>
<evidence type="ECO:0000313" key="1">
    <source>
        <dbReference type="EMBL" id="MBA8953938.1"/>
    </source>
</evidence>
<name>A0A7W3QPA7_ACTNM</name>
<keyword evidence="2" id="KW-1185">Reference proteome</keyword>
<protein>
    <submittedName>
        <fullName evidence="1">Uncharacterized protein</fullName>
    </submittedName>
</protein>
<organism evidence="1 2">
    <name type="scientific">Actinomadura namibiensis</name>
    <dbReference type="NCBI Taxonomy" id="182080"/>
    <lineage>
        <taxon>Bacteria</taxon>
        <taxon>Bacillati</taxon>
        <taxon>Actinomycetota</taxon>
        <taxon>Actinomycetes</taxon>
        <taxon>Streptosporangiales</taxon>
        <taxon>Thermomonosporaceae</taxon>
        <taxon>Actinomadura</taxon>
    </lineage>
</organism>
<proteinExistence type="predicted"/>
<accession>A0A7W3QPA7</accession>
<dbReference type="EMBL" id="JACJIA010000008">
    <property type="protein sequence ID" value="MBA8953938.1"/>
    <property type="molecule type" value="Genomic_DNA"/>
</dbReference>
<evidence type="ECO:0000313" key="2">
    <source>
        <dbReference type="Proteomes" id="UP000572680"/>
    </source>
</evidence>
<gene>
    <name evidence="1" type="ORF">HNR61_005592</name>
</gene>
<comment type="caution">
    <text evidence="1">The sequence shown here is derived from an EMBL/GenBank/DDBJ whole genome shotgun (WGS) entry which is preliminary data.</text>
</comment>